<dbReference type="KEGG" id="gqu:AWC35_17425"/>
<protein>
    <submittedName>
        <fullName evidence="2">Uncharacterized protein</fullName>
    </submittedName>
</protein>
<dbReference type="RefSeq" id="WP_095847562.1">
    <property type="nucleotide sequence ID" value="NZ_CP014136.1"/>
</dbReference>
<name>A0A250B4B6_9GAMM</name>
<organism evidence="2 3">
    <name type="scientific">Gibbsiella quercinecans</name>
    <dbReference type="NCBI Taxonomy" id="929813"/>
    <lineage>
        <taxon>Bacteria</taxon>
        <taxon>Pseudomonadati</taxon>
        <taxon>Pseudomonadota</taxon>
        <taxon>Gammaproteobacteria</taxon>
        <taxon>Enterobacterales</taxon>
        <taxon>Yersiniaceae</taxon>
        <taxon>Gibbsiella</taxon>
    </lineage>
</organism>
<accession>A0A250B4B6</accession>
<feature type="transmembrane region" description="Helical" evidence="1">
    <location>
        <begin position="47"/>
        <end position="69"/>
    </location>
</feature>
<keyword evidence="3" id="KW-1185">Reference proteome</keyword>
<feature type="transmembrane region" description="Helical" evidence="1">
    <location>
        <begin position="20"/>
        <end position="41"/>
    </location>
</feature>
<evidence type="ECO:0000256" key="1">
    <source>
        <dbReference type="SAM" id="Phobius"/>
    </source>
</evidence>
<evidence type="ECO:0000313" key="3">
    <source>
        <dbReference type="Proteomes" id="UP000217182"/>
    </source>
</evidence>
<dbReference type="AlphaFoldDB" id="A0A250B4B6"/>
<reference evidence="2 3" key="1">
    <citation type="submission" date="2016-01" db="EMBL/GenBank/DDBJ databases">
        <authorList>
            <person name="Oliw E.H."/>
        </authorList>
    </citation>
    <scope>NUCLEOTIDE SEQUENCE [LARGE SCALE GENOMIC DNA]</scope>
    <source>
        <strain evidence="2 3">FRB97</strain>
    </source>
</reference>
<proteinExistence type="predicted"/>
<evidence type="ECO:0000313" key="2">
    <source>
        <dbReference type="EMBL" id="ATA20977.1"/>
    </source>
</evidence>
<dbReference type="OrthoDB" id="6495591at2"/>
<dbReference type="EMBL" id="CP014136">
    <property type="protein sequence ID" value="ATA20977.1"/>
    <property type="molecule type" value="Genomic_DNA"/>
</dbReference>
<feature type="transmembrane region" description="Helical" evidence="1">
    <location>
        <begin position="241"/>
        <end position="264"/>
    </location>
</feature>
<keyword evidence="1" id="KW-1133">Transmembrane helix</keyword>
<gene>
    <name evidence="2" type="ORF">AWC35_17425</name>
</gene>
<keyword evidence="1" id="KW-0812">Transmembrane</keyword>
<keyword evidence="1" id="KW-0472">Membrane</keyword>
<sequence>MIDKGQMLSRHDFSKVNWGILAAAALLLTTGAVLLLLPLLNNSMDEAGVLALLQAGTATILLGCILLVLRHYLRPTLTYRLYEYGVRVVDNASNKERFIPFEKISEIYRYRARNPFGQLCNVMAFRCAAERPWYTIFSNLSHAWSLSDAIINQQVQIRGPQALNELYNGNVLDFTYINNNARALFHLLRNDMRTLPGQTLRLSSTLLITPQRQIPLATLGALESNREQGTIRLLDKQGNTLFVADYFALICADLFIALLEHMIYHRATDAKRLSQ</sequence>
<dbReference type="Proteomes" id="UP000217182">
    <property type="component" value="Chromosome"/>
</dbReference>